<dbReference type="GO" id="GO:0005737">
    <property type="term" value="C:cytoplasm"/>
    <property type="evidence" value="ECO:0007669"/>
    <property type="project" value="UniProtKB-SubCell"/>
</dbReference>
<feature type="binding site" evidence="6">
    <location>
        <position position="139"/>
    </location>
    <ligand>
        <name>L-histidine</name>
        <dbReference type="ChEBI" id="CHEBI:57595"/>
    </ligand>
</feature>
<comment type="similarity">
    <text evidence="1 5">Belongs to the class-II aminoacyl-tRNA synthetase family.</text>
</comment>
<keyword evidence="5" id="KW-0436">Ligase</keyword>
<comment type="catalytic activity">
    <reaction evidence="4 5">
        <text>tRNA(His) + L-histidine + ATP = L-histidyl-tRNA(His) + AMP + diphosphate + H(+)</text>
        <dbReference type="Rhea" id="RHEA:17313"/>
        <dbReference type="Rhea" id="RHEA-COMP:9665"/>
        <dbReference type="Rhea" id="RHEA-COMP:9689"/>
        <dbReference type="ChEBI" id="CHEBI:15378"/>
        <dbReference type="ChEBI" id="CHEBI:30616"/>
        <dbReference type="ChEBI" id="CHEBI:33019"/>
        <dbReference type="ChEBI" id="CHEBI:57595"/>
        <dbReference type="ChEBI" id="CHEBI:78442"/>
        <dbReference type="ChEBI" id="CHEBI:78527"/>
        <dbReference type="ChEBI" id="CHEBI:456215"/>
        <dbReference type="EC" id="6.1.1.21"/>
    </reaction>
</comment>
<dbReference type="SUPFAM" id="SSF52954">
    <property type="entry name" value="Class II aaRS ABD-related"/>
    <property type="match status" value="1"/>
</dbReference>
<dbReference type="PANTHER" id="PTHR43707">
    <property type="entry name" value="HISTIDYL-TRNA SYNTHETASE"/>
    <property type="match status" value="1"/>
</dbReference>
<dbReference type="InterPro" id="IPR041715">
    <property type="entry name" value="HisRS-like_core"/>
</dbReference>
<evidence type="ECO:0000313" key="9">
    <source>
        <dbReference type="Proteomes" id="UP000177811"/>
    </source>
</evidence>
<dbReference type="Proteomes" id="UP000177811">
    <property type="component" value="Unassembled WGS sequence"/>
</dbReference>
<feature type="binding site" evidence="6">
    <location>
        <position position="135"/>
    </location>
    <ligand>
        <name>L-histidine</name>
        <dbReference type="ChEBI" id="CHEBI:57595"/>
    </ligand>
</feature>
<dbReference type="EMBL" id="MHQL01000041">
    <property type="protein sequence ID" value="OHA02252.1"/>
    <property type="molecule type" value="Genomic_DNA"/>
</dbReference>
<name>A0A1G2KUE6_9BACT</name>
<gene>
    <name evidence="5" type="primary">hisS</name>
    <name evidence="8" type="ORF">A3C16_04100</name>
</gene>
<dbReference type="AlphaFoldDB" id="A0A1G2KUE6"/>
<sequence length="464" mass="52456">MGRKKKQKQKEFQTPRGMHDILPEDQKYYERIRSVLRTLFSYYGFGRIDTPILEDTDLFLHGVGHSTDIVEKEMYSFKTEGGDALTLRPEGTAAVARAYTEHGMFTRPQPVKLYYEGPFFRHEAPQRGRYRQFHQIGLELIGEEGAVADAEIMHVVWLLFKELGIKDLMYHVNSVGCQSCRPAYRSALVSYYRNRAKGLCRNCKRRFKLNPLRLLDCKEEKCVMVKKSAPQILDHVCESCKKHFTLLLEFLDEDGISYTLNPHLVRGLDYYTKTAFEILTDPSAPSKKEAPKVVAGVSGDVAPEGEKKEPIAEAEPLPRALELGGGGRYDGLTELLGGKQTPAVGVAVGVERIIEVMKMQQVRVPERAKPRVFFVQLGDLAKKKSFKIIEELRSAGISMAESLGKESIKSQLKIADRVEGEYSLILGQKEAIDGTIIIREMSSGIQEVVPFDKLIELLKRKLKK</sequence>
<feature type="domain" description="Aminoacyl-transfer RNA synthetases class-II family profile" evidence="7">
    <location>
        <begin position="16"/>
        <end position="365"/>
    </location>
</feature>
<dbReference type="Gene3D" id="3.40.50.800">
    <property type="entry name" value="Anticodon-binding domain"/>
    <property type="match status" value="1"/>
</dbReference>
<dbReference type="NCBIfam" id="TIGR00442">
    <property type="entry name" value="hisS"/>
    <property type="match status" value="1"/>
</dbReference>
<reference evidence="8 9" key="1">
    <citation type="journal article" date="2016" name="Nat. Commun.">
        <title>Thousands of microbial genomes shed light on interconnected biogeochemical processes in an aquifer system.</title>
        <authorList>
            <person name="Anantharaman K."/>
            <person name="Brown C.T."/>
            <person name="Hug L.A."/>
            <person name="Sharon I."/>
            <person name="Castelle C.J."/>
            <person name="Probst A.J."/>
            <person name="Thomas B.C."/>
            <person name="Singh A."/>
            <person name="Wilkins M.J."/>
            <person name="Karaoz U."/>
            <person name="Brodie E.L."/>
            <person name="Williams K.H."/>
            <person name="Hubbard S.S."/>
            <person name="Banfield J.F."/>
        </authorList>
    </citation>
    <scope>NUCLEOTIDE SEQUENCE [LARGE SCALE GENOMIC DNA]</scope>
</reference>
<keyword evidence="5" id="KW-0648">Protein biosynthesis</keyword>
<dbReference type="PIRSF" id="PIRSF001549">
    <property type="entry name" value="His-tRNA_synth"/>
    <property type="match status" value="1"/>
</dbReference>
<keyword evidence="3 5" id="KW-0030">Aminoacyl-tRNA synthetase</keyword>
<keyword evidence="5" id="KW-0067">ATP-binding</keyword>
<accession>A0A1G2KUE6</accession>
<keyword evidence="5" id="KW-0963">Cytoplasm</keyword>
<dbReference type="PANTHER" id="PTHR43707:SF1">
    <property type="entry name" value="HISTIDINE--TRNA LIGASE, MITOCHONDRIAL-RELATED"/>
    <property type="match status" value="1"/>
</dbReference>
<evidence type="ECO:0000256" key="1">
    <source>
        <dbReference type="ARBA" id="ARBA00008226"/>
    </source>
</evidence>
<dbReference type="CDD" id="cd00773">
    <property type="entry name" value="HisRS-like_core"/>
    <property type="match status" value="1"/>
</dbReference>
<evidence type="ECO:0000256" key="2">
    <source>
        <dbReference type="ARBA" id="ARBA00022741"/>
    </source>
</evidence>
<dbReference type="InterPro" id="IPR036621">
    <property type="entry name" value="Anticodon-bd_dom_sf"/>
</dbReference>
<evidence type="ECO:0000256" key="6">
    <source>
        <dbReference type="PIRSR" id="PIRSR001549-1"/>
    </source>
</evidence>
<dbReference type="Gene3D" id="3.30.930.10">
    <property type="entry name" value="Bira Bifunctional Protein, Domain 2"/>
    <property type="match status" value="1"/>
</dbReference>
<dbReference type="InterPro" id="IPR006195">
    <property type="entry name" value="aa-tRNA-synth_II"/>
</dbReference>
<dbReference type="GO" id="GO:0004821">
    <property type="term" value="F:histidine-tRNA ligase activity"/>
    <property type="evidence" value="ECO:0007669"/>
    <property type="project" value="UniProtKB-UniRule"/>
</dbReference>
<dbReference type="Pfam" id="PF13393">
    <property type="entry name" value="tRNA-synt_His"/>
    <property type="match status" value="1"/>
</dbReference>
<dbReference type="PROSITE" id="PS50862">
    <property type="entry name" value="AA_TRNA_LIGASE_II"/>
    <property type="match status" value="1"/>
</dbReference>
<evidence type="ECO:0000256" key="3">
    <source>
        <dbReference type="ARBA" id="ARBA00023146"/>
    </source>
</evidence>
<evidence type="ECO:0000259" key="7">
    <source>
        <dbReference type="PROSITE" id="PS50862"/>
    </source>
</evidence>
<proteinExistence type="inferred from homology"/>
<comment type="subunit">
    <text evidence="5">Homodimer.</text>
</comment>
<dbReference type="Pfam" id="PF03129">
    <property type="entry name" value="HGTP_anticodon"/>
    <property type="match status" value="1"/>
</dbReference>
<evidence type="ECO:0000313" key="8">
    <source>
        <dbReference type="EMBL" id="OHA02252.1"/>
    </source>
</evidence>
<evidence type="ECO:0000256" key="5">
    <source>
        <dbReference type="HAMAP-Rule" id="MF_00127"/>
    </source>
</evidence>
<feature type="binding site" evidence="6">
    <location>
        <position position="121"/>
    </location>
    <ligand>
        <name>L-histidine</name>
        <dbReference type="ChEBI" id="CHEBI:57595"/>
    </ligand>
</feature>
<dbReference type="InterPro" id="IPR015807">
    <property type="entry name" value="His-tRNA-ligase"/>
</dbReference>
<dbReference type="InterPro" id="IPR045864">
    <property type="entry name" value="aa-tRNA-synth_II/BPL/LPL"/>
</dbReference>
<dbReference type="SUPFAM" id="SSF55681">
    <property type="entry name" value="Class II aaRS and biotin synthetases"/>
    <property type="match status" value="1"/>
</dbReference>
<dbReference type="InterPro" id="IPR004516">
    <property type="entry name" value="HisRS/HisZ"/>
</dbReference>
<comment type="caution">
    <text evidence="8">The sequence shown here is derived from an EMBL/GenBank/DDBJ whole genome shotgun (WGS) entry which is preliminary data.</text>
</comment>
<dbReference type="EC" id="6.1.1.21" evidence="5"/>
<organism evidence="8 9">
    <name type="scientific">Candidatus Sungbacteria bacterium RIFCSPHIGHO2_02_FULL_51_29</name>
    <dbReference type="NCBI Taxonomy" id="1802273"/>
    <lineage>
        <taxon>Bacteria</taxon>
        <taxon>Candidatus Sungiibacteriota</taxon>
    </lineage>
</organism>
<feature type="binding site" evidence="6">
    <location>
        <begin position="90"/>
        <end position="92"/>
    </location>
    <ligand>
        <name>L-histidine</name>
        <dbReference type="ChEBI" id="CHEBI:57595"/>
    </ligand>
</feature>
<dbReference type="GO" id="GO:0006427">
    <property type="term" value="P:histidyl-tRNA aminoacylation"/>
    <property type="evidence" value="ECO:0007669"/>
    <property type="project" value="UniProtKB-UniRule"/>
</dbReference>
<dbReference type="HAMAP" id="MF_00127">
    <property type="entry name" value="His_tRNA_synth"/>
    <property type="match status" value="1"/>
</dbReference>
<feature type="binding site" evidence="6">
    <location>
        <position position="266"/>
    </location>
    <ligand>
        <name>L-histidine</name>
        <dbReference type="ChEBI" id="CHEBI:57595"/>
    </ligand>
</feature>
<dbReference type="InterPro" id="IPR004154">
    <property type="entry name" value="Anticodon-bd"/>
</dbReference>
<comment type="subcellular location">
    <subcellularLocation>
        <location evidence="5">Cytoplasm</location>
    </subcellularLocation>
</comment>
<keyword evidence="2 5" id="KW-0547">Nucleotide-binding</keyword>
<feature type="binding site" evidence="6">
    <location>
        <begin position="270"/>
        <end position="271"/>
    </location>
    <ligand>
        <name>L-histidine</name>
        <dbReference type="ChEBI" id="CHEBI:57595"/>
    </ligand>
</feature>
<protein>
    <recommendedName>
        <fullName evidence="5">Histidine--tRNA ligase</fullName>
        <ecNumber evidence="5">6.1.1.21</ecNumber>
    </recommendedName>
    <alternativeName>
        <fullName evidence="5">Histidyl-tRNA synthetase</fullName>
        <shortName evidence="5">HisRS</shortName>
    </alternativeName>
</protein>
<evidence type="ECO:0000256" key="4">
    <source>
        <dbReference type="ARBA" id="ARBA00047639"/>
    </source>
</evidence>
<dbReference type="GO" id="GO:0005524">
    <property type="term" value="F:ATP binding"/>
    <property type="evidence" value="ECO:0007669"/>
    <property type="project" value="UniProtKB-UniRule"/>
</dbReference>